<organism evidence="1">
    <name type="scientific">uncultured bacterium</name>
    <name type="common">gcode 4</name>
    <dbReference type="NCBI Taxonomy" id="1234023"/>
    <lineage>
        <taxon>Bacteria</taxon>
        <taxon>environmental samples</taxon>
    </lineage>
</organism>
<proteinExistence type="predicted"/>
<sequence length="141" mass="17523">MHHIAIMNPKWKLIPKILSWEKIIESRWYQTKRTPWDRVKEWDMFYFKDSWKSVTAKAEVSKILQFENLWAKIFEEIIHKYWKDICLINMNYDSWYESKKYCILIFLKKPEKVEPFEIDKTWFWTGCAWITVSDIEKIKFN</sequence>
<comment type="caution">
    <text evidence="1">The sequence shown here is derived from an EMBL/GenBank/DDBJ whole genome shotgun (WGS) entry which is preliminary data.</text>
</comment>
<dbReference type="EMBL" id="AMFJ01000766">
    <property type="protein sequence ID" value="EKE26532.1"/>
    <property type="molecule type" value="Genomic_DNA"/>
</dbReference>
<gene>
    <name evidence="1" type="ORF">ACD_4C00250G0004</name>
</gene>
<protein>
    <submittedName>
        <fullName evidence="1">Uncharacterized protein</fullName>
    </submittedName>
</protein>
<accession>K2FXD9</accession>
<reference evidence="1" key="1">
    <citation type="journal article" date="2012" name="Science">
        <title>Fermentation, hydrogen, and sulfur metabolism in multiple uncultivated bacterial phyla.</title>
        <authorList>
            <person name="Wrighton K.C."/>
            <person name="Thomas B.C."/>
            <person name="Sharon I."/>
            <person name="Miller C.S."/>
            <person name="Castelle C.J."/>
            <person name="VerBerkmoes N.C."/>
            <person name="Wilkins M.J."/>
            <person name="Hettich R.L."/>
            <person name="Lipton M.S."/>
            <person name="Williams K.H."/>
            <person name="Long P.E."/>
            <person name="Banfield J.F."/>
        </authorList>
    </citation>
    <scope>NUCLEOTIDE SEQUENCE [LARGE SCALE GENOMIC DNA]</scope>
</reference>
<name>K2FXD9_9BACT</name>
<dbReference type="AlphaFoldDB" id="K2FXD9"/>
<evidence type="ECO:0000313" key="1">
    <source>
        <dbReference type="EMBL" id="EKE26532.1"/>
    </source>
</evidence>